<dbReference type="RefSeq" id="WP_370288024.1">
    <property type="nucleotide sequence ID" value="NZ_JAFIRR010000038.1"/>
</dbReference>
<reference evidence="1 2" key="1">
    <citation type="submission" date="2021-12" db="EMBL/GenBank/DDBJ databases">
        <title>Siccirubricoccus leaddurans sp. nov., a high concentration Zn2+ tolerance bacterium.</title>
        <authorList>
            <person name="Cao Y."/>
        </authorList>
    </citation>
    <scope>NUCLEOTIDE SEQUENCE [LARGE SCALE GENOMIC DNA]</scope>
    <source>
        <strain evidence="1 2">KC 17139</strain>
    </source>
</reference>
<accession>A0ABT1D1W2</accession>
<evidence type="ECO:0000313" key="2">
    <source>
        <dbReference type="Proteomes" id="UP001523392"/>
    </source>
</evidence>
<comment type="caution">
    <text evidence="1">The sequence shown here is derived from an EMBL/GenBank/DDBJ whole genome shotgun (WGS) entry which is preliminary data.</text>
</comment>
<feature type="non-terminal residue" evidence="1">
    <location>
        <position position="1"/>
    </location>
</feature>
<evidence type="ECO:0008006" key="3">
    <source>
        <dbReference type="Google" id="ProtNLM"/>
    </source>
</evidence>
<organism evidence="1 2">
    <name type="scientific">Siccirubricoccus soli</name>
    <dbReference type="NCBI Taxonomy" id="2899147"/>
    <lineage>
        <taxon>Bacteria</taxon>
        <taxon>Pseudomonadati</taxon>
        <taxon>Pseudomonadota</taxon>
        <taxon>Alphaproteobacteria</taxon>
        <taxon>Acetobacterales</taxon>
        <taxon>Roseomonadaceae</taxon>
        <taxon>Siccirubricoccus</taxon>
    </lineage>
</organism>
<dbReference type="EMBL" id="JAFIRR010000038">
    <property type="protein sequence ID" value="MCO6415908.1"/>
    <property type="molecule type" value="Genomic_DNA"/>
</dbReference>
<keyword evidence="2" id="KW-1185">Reference proteome</keyword>
<proteinExistence type="predicted"/>
<protein>
    <recommendedName>
        <fullName evidence="3">EAL domain-containing protein</fullName>
    </recommendedName>
</protein>
<dbReference type="Proteomes" id="UP001523392">
    <property type="component" value="Unassembled WGS sequence"/>
</dbReference>
<gene>
    <name evidence="1" type="ORF">JYK14_06920</name>
</gene>
<name>A0ABT1D1W2_9PROT</name>
<evidence type="ECO:0000313" key="1">
    <source>
        <dbReference type="EMBL" id="MCO6415908.1"/>
    </source>
</evidence>
<sequence length="112" mass="11305">PALASPGFAAARARLAAAGWGLALEGPEATALPGFDLAGLPEGLLLLLRWHPALAERPVQAALRRADPARLVLTAAEGAEALEFAARLGIAALSGPALEPTALDPHAPVPRG</sequence>